<evidence type="ECO:0000256" key="2">
    <source>
        <dbReference type="ARBA" id="ARBA00022884"/>
    </source>
</evidence>
<proteinExistence type="predicted"/>
<sequence>MRIVIKNLPISIKEEEIRKEFSRHGTITDLHMVRDQLGHFRRVCFIGYSSQSSAEEAIRYHNRSFIKNSRISVSEVKKESKYKSKKKELMELLGKPMEEDEQTITGSYFKIIGVPSVATLDQLRSFFSIYGDIHHITAECIEFRLQVTMPSTHLFMGKYINVRPSKRPASQKNKEYYNALFFDFSTVVKKICDEEKVRIEDLVDLKDGDLGARIALLETHLVDQTKQFLEENSINFENFSGKRNKKSLLVRNYDALNEIGFAIQNCKVKMAPSKCVAILEFPDEESALSAYKKLNLKRAGDKAIYCEFMPLCSEDENPIKESQKFTDKIVIKNVPFQATEKDIRFLLESQVKVINIRLPLKRDGTHRGFCFVTLENKESAELVCRYFGNSTHLYGRRLVIQPAQN</sequence>
<protein>
    <submittedName>
        <fullName evidence="5">Multiple RNA-binding domain-containing protein 1</fullName>
    </submittedName>
</protein>
<dbReference type="Pfam" id="PF00076">
    <property type="entry name" value="RRM_1"/>
    <property type="match status" value="2"/>
</dbReference>
<dbReference type="PROSITE" id="PS50102">
    <property type="entry name" value="RRM"/>
    <property type="match status" value="2"/>
</dbReference>
<dbReference type="InterPro" id="IPR000504">
    <property type="entry name" value="RRM_dom"/>
</dbReference>
<name>A0ABQ7HYL9_9MICR</name>
<evidence type="ECO:0000313" key="5">
    <source>
        <dbReference type="EMBL" id="KAF7683277.1"/>
    </source>
</evidence>
<comment type="caution">
    <text evidence="5">The sequence shown here is derived from an EMBL/GenBank/DDBJ whole genome shotgun (WGS) entry which is preliminary data.</text>
</comment>
<evidence type="ECO:0000256" key="3">
    <source>
        <dbReference type="PROSITE-ProRule" id="PRU00176"/>
    </source>
</evidence>
<evidence type="ECO:0000313" key="6">
    <source>
        <dbReference type="Proteomes" id="UP001516464"/>
    </source>
</evidence>
<dbReference type="EMBL" id="SBIQ01000106">
    <property type="protein sequence ID" value="KAF7683277.1"/>
    <property type="molecule type" value="Genomic_DNA"/>
</dbReference>
<keyword evidence="1" id="KW-0677">Repeat</keyword>
<evidence type="ECO:0000256" key="1">
    <source>
        <dbReference type="ARBA" id="ARBA00022737"/>
    </source>
</evidence>
<feature type="domain" description="RRM" evidence="4">
    <location>
        <begin position="327"/>
        <end position="405"/>
    </location>
</feature>
<reference evidence="5 6" key="1">
    <citation type="submission" date="2019-01" db="EMBL/GenBank/DDBJ databases">
        <title>Genomes sequencing and comparative genomics of infectious freshwater microsporidia, Cucumispora dikerogammari and Thelohania contejeani.</title>
        <authorList>
            <person name="Cormier A."/>
            <person name="Giraud I."/>
            <person name="Wattier R."/>
            <person name="Teixeira M."/>
            <person name="Grandjean F."/>
            <person name="Rigaud T."/>
            <person name="Cordaux R."/>
        </authorList>
    </citation>
    <scope>NUCLEOTIDE SEQUENCE [LARGE SCALE GENOMIC DNA]</scope>
    <source>
        <strain evidence="5">T1</strain>
        <tissue evidence="5">Spores</tissue>
    </source>
</reference>
<dbReference type="SMART" id="SM00360">
    <property type="entry name" value="RRM"/>
    <property type="match status" value="3"/>
</dbReference>
<evidence type="ECO:0000259" key="4">
    <source>
        <dbReference type="PROSITE" id="PS50102"/>
    </source>
</evidence>
<keyword evidence="6" id="KW-1185">Reference proteome</keyword>
<dbReference type="Proteomes" id="UP001516464">
    <property type="component" value="Unassembled WGS sequence"/>
</dbReference>
<dbReference type="InterPro" id="IPR035979">
    <property type="entry name" value="RBD_domain_sf"/>
</dbReference>
<dbReference type="InterPro" id="IPR012677">
    <property type="entry name" value="Nucleotide-bd_a/b_plait_sf"/>
</dbReference>
<dbReference type="Gene3D" id="3.30.70.330">
    <property type="match status" value="3"/>
</dbReference>
<accession>A0ABQ7HYL9</accession>
<organism evidence="5 6">
    <name type="scientific">Astathelohania contejeani</name>
    <dbReference type="NCBI Taxonomy" id="164912"/>
    <lineage>
        <taxon>Eukaryota</taxon>
        <taxon>Fungi</taxon>
        <taxon>Fungi incertae sedis</taxon>
        <taxon>Microsporidia</taxon>
        <taxon>Astathelohaniidae</taxon>
        <taxon>Astathelohania</taxon>
    </lineage>
</organism>
<keyword evidence="2 3" id="KW-0694">RNA-binding</keyword>
<feature type="domain" description="RRM" evidence="4">
    <location>
        <begin position="1"/>
        <end position="78"/>
    </location>
</feature>
<dbReference type="PANTHER" id="PTHR24012">
    <property type="entry name" value="RNA BINDING PROTEIN"/>
    <property type="match status" value="1"/>
</dbReference>
<gene>
    <name evidence="5" type="primary">mrd1</name>
    <name evidence="5" type="ORF">TCON_1511</name>
</gene>
<dbReference type="SUPFAM" id="SSF54928">
    <property type="entry name" value="RNA-binding domain, RBD"/>
    <property type="match status" value="3"/>
</dbReference>